<feature type="signal peptide" evidence="1">
    <location>
        <begin position="1"/>
        <end position="22"/>
    </location>
</feature>
<dbReference type="eggNOG" id="COG0521">
    <property type="taxonomic scope" value="Bacteria"/>
</dbReference>
<evidence type="ECO:0000256" key="1">
    <source>
        <dbReference type="SAM" id="SignalP"/>
    </source>
</evidence>
<evidence type="ECO:0000313" key="2">
    <source>
        <dbReference type="EMBL" id="CCG99528.1"/>
    </source>
</evidence>
<dbReference type="PATRIC" id="fig|1166018.3.peg.3252"/>
<keyword evidence="1" id="KW-0732">Signal</keyword>
<dbReference type="OrthoDB" id="614457at2"/>
<name>I0K5X5_9BACT</name>
<accession>I0K5X5</accession>
<dbReference type="STRING" id="1166018.FAES_1518"/>
<feature type="chain" id="PRO_5003630209" description="SusD/RagB family nutrient-binding outer membrane lipoprotein" evidence="1">
    <location>
        <begin position="23"/>
        <end position="516"/>
    </location>
</feature>
<dbReference type="KEGG" id="fae:FAES_1518"/>
<sequence>MKIKSLAIGSLAVLLAISSGCRQEFLDINNNPNQVTAATPELVLPNALANSARYFSGVSSAGGPQFAFLNLWMGYWNWSGNYSINTSDKNYQFTNAFNQSIWNDAYTNLKNYVYIEQQGAAQQQPLLQGMAKIMTALHFQYLVDTYGDIPYFAALQGLTSPQPTYDSDVAIYEDLFKQIDAALTLFNDADRLAAQGATIRNPGANDIMFQGNINKWRRFANTLKLRMILRQSEKADRQTFVQQALNTIKASGYGFLGGLTGTTYEAATVNPGYTNSANQQNPFFGTFGQQVNGQPTEQFNIYRANRYALDFYENTNDSRIFFFYNPVSGSTFDGTFFGTTSPLPNGETSSIGSGVLQAVNQPAVILSAHEALFLQAEAAQRGYITGNAQQLYEAAITASFTYLGVADADGTAADYAQEYYSQATANVGWAASTNKIQAIITQKWASLNGLSPFEAWADYRRLGIPNVPISQDPSTSIKQIPSRLFYPQTEYSYNEANVKAQGTDNQFDRTRIFWTR</sequence>
<dbReference type="EMBL" id="HE796683">
    <property type="protein sequence ID" value="CCG99528.1"/>
    <property type="molecule type" value="Genomic_DNA"/>
</dbReference>
<proteinExistence type="predicted"/>
<dbReference type="Proteomes" id="UP000011058">
    <property type="component" value="Chromosome"/>
</dbReference>
<evidence type="ECO:0000313" key="3">
    <source>
        <dbReference type="Proteomes" id="UP000011058"/>
    </source>
</evidence>
<evidence type="ECO:0008006" key="4">
    <source>
        <dbReference type="Google" id="ProtNLM"/>
    </source>
</evidence>
<dbReference type="Gene3D" id="1.25.40.390">
    <property type="match status" value="1"/>
</dbReference>
<dbReference type="RefSeq" id="WP_015330627.1">
    <property type="nucleotide sequence ID" value="NC_020054.1"/>
</dbReference>
<dbReference type="SUPFAM" id="SSF48452">
    <property type="entry name" value="TPR-like"/>
    <property type="match status" value="1"/>
</dbReference>
<protein>
    <recommendedName>
        <fullName evidence="4">SusD/RagB family nutrient-binding outer membrane lipoprotein</fullName>
    </recommendedName>
</protein>
<dbReference type="InterPro" id="IPR011990">
    <property type="entry name" value="TPR-like_helical_dom_sf"/>
</dbReference>
<reference evidence="2 3" key="1">
    <citation type="journal article" date="2012" name="J. Bacteriol.">
        <title>Genome Sequence of Fibrella aestuarina BUZ 2T, a Filamentous Marine Bacterium.</title>
        <authorList>
            <person name="Filippini M."/>
            <person name="Qi W."/>
            <person name="Blom J."/>
            <person name="Goesmann A."/>
            <person name="Smits T.H."/>
            <person name="Bagheri H.C."/>
        </authorList>
    </citation>
    <scope>NUCLEOTIDE SEQUENCE [LARGE SCALE GENOMIC DNA]</scope>
    <source>
        <strain evidence="3">BUZ 2T</strain>
    </source>
</reference>
<dbReference type="InterPro" id="IPR041662">
    <property type="entry name" value="SusD-like_2"/>
</dbReference>
<dbReference type="Pfam" id="PF12771">
    <property type="entry name" value="SusD-like_2"/>
    <property type="match status" value="1"/>
</dbReference>
<organism evidence="2 3">
    <name type="scientific">Fibrella aestuarina BUZ 2</name>
    <dbReference type="NCBI Taxonomy" id="1166018"/>
    <lineage>
        <taxon>Bacteria</taxon>
        <taxon>Pseudomonadati</taxon>
        <taxon>Bacteroidota</taxon>
        <taxon>Cytophagia</taxon>
        <taxon>Cytophagales</taxon>
        <taxon>Spirosomataceae</taxon>
        <taxon>Fibrella</taxon>
    </lineage>
</organism>
<dbReference type="HOGENOM" id="CLU_025928_1_0_10"/>
<dbReference type="AlphaFoldDB" id="I0K5X5"/>
<gene>
    <name evidence="2" type="ORF">FAES_1518</name>
</gene>
<keyword evidence="3" id="KW-1185">Reference proteome</keyword>
<dbReference type="PROSITE" id="PS51257">
    <property type="entry name" value="PROKAR_LIPOPROTEIN"/>
    <property type="match status" value="1"/>
</dbReference>